<accession>A0A0A9Z2S0</accession>
<proteinExistence type="predicted"/>
<organism evidence="1">
    <name type="scientific">Lygus hesperus</name>
    <name type="common">Western plant bug</name>
    <dbReference type="NCBI Taxonomy" id="30085"/>
    <lineage>
        <taxon>Eukaryota</taxon>
        <taxon>Metazoa</taxon>
        <taxon>Ecdysozoa</taxon>
        <taxon>Arthropoda</taxon>
        <taxon>Hexapoda</taxon>
        <taxon>Insecta</taxon>
        <taxon>Pterygota</taxon>
        <taxon>Neoptera</taxon>
        <taxon>Paraneoptera</taxon>
        <taxon>Hemiptera</taxon>
        <taxon>Heteroptera</taxon>
        <taxon>Panheteroptera</taxon>
        <taxon>Cimicomorpha</taxon>
        <taxon>Miridae</taxon>
        <taxon>Mirini</taxon>
        <taxon>Lygus</taxon>
    </lineage>
</organism>
<gene>
    <name evidence="1" type="primary">ARO1_1</name>
    <name evidence="1" type="ORF">CM83_12460</name>
    <name evidence="2" type="ORF">g.5940</name>
</gene>
<sequence length="110" mass="12521">MSCNTTTLVELQEECIANKLQHHIPLCVTMNEHVRYQASCGVIINDTNTLVSYFYPSLLSFATPIVPASTSKIKYDEQLVLDSFIVKMLKAHKTVTYTQLLMYLEKELTC</sequence>
<reference evidence="1" key="2">
    <citation type="submission" date="2014-07" db="EMBL/GenBank/DDBJ databases">
        <authorList>
            <person name="Hull J."/>
        </authorList>
    </citation>
    <scope>NUCLEOTIDE SEQUENCE</scope>
</reference>
<evidence type="ECO:0000313" key="1">
    <source>
        <dbReference type="EMBL" id="JAG37618.1"/>
    </source>
</evidence>
<name>A0A0A9Z2S0_LYGHE</name>
<evidence type="ECO:0000313" key="2">
    <source>
        <dbReference type="EMBL" id="JAP98168.1"/>
    </source>
</evidence>
<dbReference type="AlphaFoldDB" id="A0A0A9Z2S0"/>
<reference evidence="1" key="1">
    <citation type="journal article" date="2014" name="PLoS ONE">
        <title>Transcriptome-Based Identification of ABC Transporters in the Western Tarnished Plant Bug Lygus hesperus.</title>
        <authorList>
            <person name="Hull J.J."/>
            <person name="Chaney K."/>
            <person name="Geib S.M."/>
            <person name="Fabrick J.A."/>
            <person name="Brent C.S."/>
            <person name="Walsh D."/>
            <person name="Lavine L.C."/>
        </authorList>
    </citation>
    <scope>NUCLEOTIDE SEQUENCE</scope>
</reference>
<dbReference type="EMBL" id="GBHO01005986">
    <property type="protein sequence ID" value="JAG37618.1"/>
    <property type="molecule type" value="Transcribed_RNA"/>
</dbReference>
<protein>
    <submittedName>
        <fullName evidence="1">Pentafunctional AROM polypeptide</fullName>
    </submittedName>
</protein>
<reference evidence="2" key="3">
    <citation type="journal article" date="2016" name="Gigascience">
        <title>De novo construction of an expanded transcriptome assembly for the western tarnished plant bug, Lygus hesperus.</title>
        <authorList>
            <person name="Tassone E.E."/>
            <person name="Geib S.M."/>
            <person name="Hall B."/>
            <person name="Fabrick J.A."/>
            <person name="Brent C.S."/>
            <person name="Hull J.J."/>
        </authorList>
    </citation>
    <scope>NUCLEOTIDE SEQUENCE</scope>
</reference>
<dbReference type="EMBL" id="GDHC01020460">
    <property type="protein sequence ID" value="JAP98168.1"/>
    <property type="molecule type" value="Transcribed_RNA"/>
</dbReference>